<keyword evidence="2" id="KW-0479">Metal-binding</keyword>
<evidence type="ECO:0000313" key="15">
    <source>
        <dbReference type="Proteomes" id="UP001457282"/>
    </source>
</evidence>
<dbReference type="EMBL" id="JBEDUW010000046">
    <property type="protein sequence ID" value="KAK9907026.1"/>
    <property type="molecule type" value="Genomic_DNA"/>
</dbReference>
<dbReference type="Gene3D" id="3.30.50.10">
    <property type="entry name" value="Erythroid Transcription Factor GATA-1, subunit A"/>
    <property type="match status" value="1"/>
</dbReference>
<dbReference type="AlphaFoldDB" id="A0AAW1X5M4"/>
<evidence type="ECO:0000256" key="5">
    <source>
        <dbReference type="ARBA" id="ARBA00023015"/>
    </source>
</evidence>
<dbReference type="InterPro" id="IPR013088">
    <property type="entry name" value="Znf_NHR/GATA"/>
</dbReference>
<evidence type="ECO:0000259" key="12">
    <source>
        <dbReference type="PROSITE" id="PS50114"/>
    </source>
</evidence>
<sequence>MVPLDPAACLVDDLRNFLSDVGDHEGRPDDPSRPLGATDGFAEEAEEELEWISNKDAFPAVETFILSEQPGGIGIAKQQSPVSVLENSTSSSASLMSSCGALKPPHRARSKGRRRRSEIPAQHLFWNQPNDSKPSKTGSASKLDIGRKCLHCGSDQTPQWRAGPLGPKTLCNACGVRYKSGRLCPEYRPASSPTFSSEMHSNSHRKVLEMRKQKYGMGMIVKPEDKG</sequence>
<keyword evidence="8" id="KW-0804">Transcription</keyword>
<feature type="region of interest" description="Disordered" evidence="11">
    <location>
        <begin position="21"/>
        <end position="45"/>
    </location>
</feature>
<feature type="domain" description="GATA-type" evidence="12">
    <location>
        <begin position="143"/>
        <end position="179"/>
    </location>
</feature>
<dbReference type="InterPro" id="IPR000679">
    <property type="entry name" value="Znf_GATA"/>
</dbReference>
<evidence type="ECO:0000256" key="8">
    <source>
        <dbReference type="ARBA" id="ARBA00023163"/>
    </source>
</evidence>
<evidence type="ECO:0000256" key="9">
    <source>
        <dbReference type="ARBA" id="ARBA00023242"/>
    </source>
</evidence>
<dbReference type="GO" id="GO:0043565">
    <property type="term" value="F:sequence-specific DNA binding"/>
    <property type="evidence" value="ECO:0007669"/>
    <property type="project" value="InterPro"/>
</dbReference>
<dbReference type="GO" id="GO:0030154">
    <property type="term" value="P:cell differentiation"/>
    <property type="evidence" value="ECO:0007669"/>
    <property type="project" value="TreeGrafter"/>
</dbReference>
<dbReference type="SUPFAM" id="SSF57716">
    <property type="entry name" value="Glucocorticoid receptor-like (DNA-binding domain)"/>
    <property type="match status" value="1"/>
</dbReference>
<name>A0AAW1X5M4_RUBAR</name>
<dbReference type="SMART" id="SM00401">
    <property type="entry name" value="ZnF_GATA"/>
    <property type="match status" value="1"/>
</dbReference>
<comment type="caution">
    <text evidence="14">The sequence shown here is derived from an EMBL/GenBank/DDBJ whole genome shotgun (WGS) entry which is preliminary data.</text>
</comment>
<keyword evidence="4" id="KW-0862">Zinc</keyword>
<proteinExistence type="inferred from homology"/>
<evidence type="ECO:0000313" key="14">
    <source>
        <dbReference type="EMBL" id="KAK9931349.1"/>
    </source>
</evidence>
<feature type="compositionally biased region" description="Basic residues" evidence="11">
    <location>
        <begin position="104"/>
        <end position="116"/>
    </location>
</feature>
<dbReference type="GO" id="GO:0005634">
    <property type="term" value="C:nucleus"/>
    <property type="evidence" value="ECO:0007669"/>
    <property type="project" value="TreeGrafter"/>
</dbReference>
<evidence type="ECO:0000256" key="2">
    <source>
        <dbReference type="ARBA" id="ARBA00022723"/>
    </source>
</evidence>
<keyword evidence="5" id="KW-0805">Transcription regulation</keyword>
<dbReference type="GO" id="GO:0006355">
    <property type="term" value="P:regulation of DNA-templated transcription"/>
    <property type="evidence" value="ECO:0007669"/>
    <property type="project" value="InterPro"/>
</dbReference>
<evidence type="ECO:0000256" key="3">
    <source>
        <dbReference type="ARBA" id="ARBA00022771"/>
    </source>
</evidence>
<feature type="compositionally biased region" description="Basic and acidic residues" evidence="11">
    <location>
        <begin position="21"/>
        <end position="32"/>
    </location>
</feature>
<evidence type="ECO:0000256" key="1">
    <source>
        <dbReference type="ARBA" id="ARBA00005694"/>
    </source>
</evidence>
<organism evidence="14 15">
    <name type="scientific">Rubus argutus</name>
    <name type="common">Southern blackberry</name>
    <dbReference type="NCBI Taxonomy" id="59490"/>
    <lineage>
        <taxon>Eukaryota</taxon>
        <taxon>Viridiplantae</taxon>
        <taxon>Streptophyta</taxon>
        <taxon>Embryophyta</taxon>
        <taxon>Tracheophyta</taxon>
        <taxon>Spermatophyta</taxon>
        <taxon>Magnoliopsida</taxon>
        <taxon>eudicotyledons</taxon>
        <taxon>Gunneridae</taxon>
        <taxon>Pentapetalae</taxon>
        <taxon>rosids</taxon>
        <taxon>fabids</taxon>
        <taxon>Rosales</taxon>
        <taxon>Rosaceae</taxon>
        <taxon>Rosoideae</taxon>
        <taxon>Rosoideae incertae sedis</taxon>
        <taxon>Rubus</taxon>
    </lineage>
</organism>
<dbReference type="PROSITE" id="PS50114">
    <property type="entry name" value="GATA_ZN_FINGER_2"/>
    <property type="match status" value="1"/>
</dbReference>
<dbReference type="GO" id="GO:0008270">
    <property type="term" value="F:zinc ion binding"/>
    <property type="evidence" value="ECO:0007669"/>
    <property type="project" value="UniProtKB-KW"/>
</dbReference>
<keyword evidence="6" id="KW-0238">DNA-binding</keyword>
<keyword evidence="15" id="KW-1185">Reference proteome</keyword>
<dbReference type="InterPro" id="IPR051140">
    <property type="entry name" value="GATA_TF"/>
</dbReference>
<evidence type="ECO:0000313" key="13">
    <source>
        <dbReference type="EMBL" id="KAK9907026.1"/>
    </source>
</evidence>
<evidence type="ECO:0000256" key="10">
    <source>
        <dbReference type="PROSITE-ProRule" id="PRU00094"/>
    </source>
</evidence>
<accession>A0AAW1X5M4</accession>
<gene>
    <name evidence="13" type="ORF">M0R45_002523</name>
    <name evidence="14" type="ORF">M0R45_018626</name>
</gene>
<dbReference type="FunFam" id="3.30.50.10:FF:000018">
    <property type="entry name" value="GATA transcription factor"/>
    <property type="match status" value="1"/>
</dbReference>
<feature type="compositionally biased region" description="Polar residues" evidence="11">
    <location>
        <begin position="125"/>
        <end position="140"/>
    </location>
</feature>
<dbReference type="PANTHER" id="PTHR45658">
    <property type="entry name" value="GATA TRANSCRIPTION FACTOR"/>
    <property type="match status" value="1"/>
</dbReference>
<reference evidence="14 15" key="1">
    <citation type="journal article" date="2023" name="G3 (Bethesda)">
        <title>A chromosome-length genome assembly and annotation of blackberry (Rubus argutus, cv. 'Hillquist').</title>
        <authorList>
            <person name="Bruna T."/>
            <person name="Aryal R."/>
            <person name="Dudchenko O."/>
            <person name="Sargent D.J."/>
            <person name="Mead D."/>
            <person name="Buti M."/>
            <person name="Cavallini A."/>
            <person name="Hytonen T."/>
            <person name="Andres J."/>
            <person name="Pham M."/>
            <person name="Weisz D."/>
            <person name="Mascagni F."/>
            <person name="Usai G."/>
            <person name="Natali L."/>
            <person name="Bassil N."/>
            <person name="Fernandez G.E."/>
            <person name="Lomsadze A."/>
            <person name="Armour M."/>
            <person name="Olukolu B."/>
            <person name="Poorten T."/>
            <person name="Britton C."/>
            <person name="Davik J."/>
            <person name="Ashrafi H."/>
            <person name="Aiden E.L."/>
            <person name="Borodovsky M."/>
            <person name="Worthington M."/>
        </authorList>
    </citation>
    <scope>NUCLEOTIDE SEQUENCE [LARGE SCALE GENOMIC DNA]</scope>
    <source>
        <strain evidence="14">PI 553951</strain>
    </source>
</reference>
<keyword evidence="3 10" id="KW-0863">Zinc-finger</keyword>
<dbReference type="PROSITE" id="PS00344">
    <property type="entry name" value="GATA_ZN_FINGER_1"/>
    <property type="match status" value="1"/>
</dbReference>
<evidence type="ECO:0000256" key="7">
    <source>
        <dbReference type="ARBA" id="ARBA00023159"/>
    </source>
</evidence>
<dbReference type="Pfam" id="PF00320">
    <property type="entry name" value="GATA"/>
    <property type="match status" value="1"/>
</dbReference>
<keyword evidence="7" id="KW-0010">Activator</keyword>
<keyword evidence="9" id="KW-0539">Nucleus</keyword>
<evidence type="ECO:0000256" key="11">
    <source>
        <dbReference type="SAM" id="MobiDB-lite"/>
    </source>
</evidence>
<dbReference type="PANTHER" id="PTHR45658:SF42">
    <property type="entry name" value="GATA TRANSCRIPTION FACTOR 1"/>
    <property type="match status" value="1"/>
</dbReference>
<comment type="similarity">
    <text evidence="1">Belongs to the type IV zinc-finger family. Class A subfamily.</text>
</comment>
<evidence type="ECO:0000256" key="4">
    <source>
        <dbReference type="ARBA" id="ARBA00022833"/>
    </source>
</evidence>
<dbReference type="CDD" id="cd00202">
    <property type="entry name" value="ZnF_GATA"/>
    <property type="match status" value="1"/>
</dbReference>
<protein>
    <recommendedName>
        <fullName evidence="12">GATA-type domain-containing protein</fullName>
    </recommendedName>
</protein>
<evidence type="ECO:0000256" key="6">
    <source>
        <dbReference type="ARBA" id="ARBA00023125"/>
    </source>
</evidence>
<feature type="region of interest" description="Disordered" evidence="11">
    <location>
        <begin position="95"/>
        <end position="141"/>
    </location>
</feature>
<dbReference type="Proteomes" id="UP001457282">
    <property type="component" value="Unassembled WGS sequence"/>
</dbReference>
<dbReference type="EMBL" id="JBEDUW010000004">
    <property type="protein sequence ID" value="KAK9931349.1"/>
    <property type="molecule type" value="Genomic_DNA"/>
</dbReference>